<keyword evidence="3 7" id="KW-1133">Transmembrane helix</keyword>
<evidence type="ECO:0000256" key="1">
    <source>
        <dbReference type="ARBA" id="ARBA00022475"/>
    </source>
</evidence>
<keyword evidence="2 7" id="KW-0812">Transmembrane</keyword>
<sequence>MMSTDILTGPTTVFRRPSMPRRRRLHAATPLAMLPTAVLAQTAGSEVPPFGSAALLQMTLALALVVALLFLGAWLLRRLNGGRGFGNGGPLRLVGGLVIGPRERIVLVEVDDTWIVVGLAPGQMRTLHTLPKGDLRTGGDGEKHFAQWLKRISERRNEDG</sequence>
<keyword evidence="1 7" id="KW-1003">Cell membrane</keyword>
<dbReference type="Pfam" id="PF04347">
    <property type="entry name" value="FliO"/>
    <property type="match status" value="1"/>
</dbReference>
<evidence type="ECO:0000256" key="7">
    <source>
        <dbReference type="RuleBase" id="RU362064"/>
    </source>
</evidence>
<keyword evidence="8" id="KW-0969">Cilium</keyword>
<evidence type="ECO:0000256" key="5">
    <source>
        <dbReference type="ARBA" id="ARBA00023143"/>
    </source>
</evidence>
<dbReference type="GO" id="GO:0044781">
    <property type="term" value="P:bacterial-type flagellum organization"/>
    <property type="evidence" value="ECO:0007669"/>
    <property type="project" value="UniProtKB-UniRule"/>
</dbReference>
<comment type="caution">
    <text evidence="8">The sequence shown here is derived from an EMBL/GenBank/DDBJ whole genome shotgun (WGS) entry which is preliminary data.</text>
</comment>
<organism evidence="8 9">
    <name type="scientific">Candidatus Accumulibacter adjunctus</name>
    <dbReference type="NCBI Taxonomy" id="1454001"/>
    <lineage>
        <taxon>Bacteria</taxon>
        <taxon>Pseudomonadati</taxon>
        <taxon>Pseudomonadota</taxon>
        <taxon>Betaproteobacteria</taxon>
        <taxon>Candidatus Accumulibacter</taxon>
    </lineage>
</organism>
<accession>A0A011ME96</accession>
<dbReference type="NCBIfam" id="TIGR03500">
    <property type="entry name" value="FliO_TIGR"/>
    <property type="match status" value="1"/>
</dbReference>
<comment type="similarity">
    <text evidence="6 7">Belongs to the FliO/MopB family.</text>
</comment>
<gene>
    <name evidence="8" type="primary">fliO</name>
    <name evidence="8" type="ORF">AW08_01326</name>
</gene>
<evidence type="ECO:0000256" key="2">
    <source>
        <dbReference type="ARBA" id="ARBA00022692"/>
    </source>
</evidence>
<keyword evidence="8" id="KW-0966">Cell projection</keyword>
<dbReference type="GO" id="GO:0009425">
    <property type="term" value="C:bacterial-type flagellum basal body"/>
    <property type="evidence" value="ECO:0007669"/>
    <property type="project" value="UniProtKB-SubCell"/>
</dbReference>
<dbReference type="PATRIC" id="fig|1454001.3.peg.1377"/>
<protein>
    <recommendedName>
        <fullName evidence="7">Flagellar protein</fullName>
    </recommendedName>
</protein>
<evidence type="ECO:0000313" key="8">
    <source>
        <dbReference type="EMBL" id="EXI68108.1"/>
    </source>
</evidence>
<evidence type="ECO:0000313" key="9">
    <source>
        <dbReference type="Proteomes" id="UP000020218"/>
    </source>
</evidence>
<dbReference type="InterPro" id="IPR022781">
    <property type="entry name" value="Flagellar_biosynth_FliO"/>
</dbReference>
<dbReference type="STRING" id="1454001.AW08_01326"/>
<dbReference type="GO" id="GO:0005886">
    <property type="term" value="C:plasma membrane"/>
    <property type="evidence" value="ECO:0007669"/>
    <property type="project" value="UniProtKB-SubCell"/>
</dbReference>
<dbReference type="Proteomes" id="UP000020218">
    <property type="component" value="Unassembled WGS sequence"/>
</dbReference>
<keyword evidence="4 7" id="KW-0472">Membrane</keyword>
<reference evidence="8" key="1">
    <citation type="submission" date="2014-02" db="EMBL/GenBank/DDBJ databases">
        <title>Expanding our view of genomic diversity in Candidatus Accumulibacter clades.</title>
        <authorList>
            <person name="Skennerton C.T."/>
            <person name="Barr J.J."/>
            <person name="Slater F.R."/>
            <person name="Bond P.L."/>
            <person name="Tyson G.W."/>
        </authorList>
    </citation>
    <scope>NUCLEOTIDE SEQUENCE [LARGE SCALE GENOMIC DNA]</scope>
</reference>
<dbReference type="PANTHER" id="PTHR38766">
    <property type="entry name" value="FLAGELLAR PROTEIN FLIO"/>
    <property type="match status" value="1"/>
</dbReference>
<evidence type="ECO:0000256" key="6">
    <source>
        <dbReference type="ARBA" id="ARBA00037937"/>
    </source>
</evidence>
<keyword evidence="8" id="KW-0282">Flagellum</keyword>
<dbReference type="InterPro" id="IPR052205">
    <property type="entry name" value="FliO/MopB"/>
</dbReference>
<keyword evidence="9" id="KW-1185">Reference proteome</keyword>
<comment type="subcellular location">
    <subcellularLocation>
        <location evidence="7">Cell membrane</location>
    </subcellularLocation>
    <subcellularLocation>
        <location evidence="7">Bacterial flagellum basal body</location>
    </subcellularLocation>
</comment>
<dbReference type="PANTHER" id="PTHR38766:SF1">
    <property type="entry name" value="FLAGELLAR PROTEIN FLIO"/>
    <property type="match status" value="1"/>
</dbReference>
<name>A0A011ME96_9PROT</name>
<dbReference type="AlphaFoldDB" id="A0A011ME96"/>
<feature type="transmembrane region" description="Helical" evidence="7">
    <location>
        <begin position="50"/>
        <end position="76"/>
    </location>
</feature>
<dbReference type="EMBL" id="JFAX01000006">
    <property type="protein sequence ID" value="EXI68108.1"/>
    <property type="molecule type" value="Genomic_DNA"/>
</dbReference>
<evidence type="ECO:0000256" key="4">
    <source>
        <dbReference type="ARBA" id="ARBA00023136"/>
    </source>
</evidence>
<keyword evidence="5 7" id="KW-0975">Bacterial flagellum</keyword>
<proteinExistence type="inferred from homology"/>
<evidence type="ECO:0000256" key="3">
    <source>
        <dbReference type="ARBA" id="ARBA00022989"/>
    </source>
</evidence>